<accession>A0AAV4N893</accession>
<evidence type="ECO:0000313" key="1">
    <source>
        <dbReference type="EMBL" id="GIX80584.1"/>
    </source>
</evidence>
<name>A0AAV4N893_9ARAC</name>
<dbReference type="Proteomes" id="UP001054837">
    <property type="component" value="Unassembled WGS sequence"/>
</dbReference>
<sequence length="103" mass="12252">MQFLMPCRMMKSTFAMSFKVLSASQYKRKIISSKLNFKPRAQKYRGCIFSHTIKCRFFSHGQRNEMRFRPEELYFNNGFRLTLFQGAPILCANLMYLMALCPR</sequence>
<organism evidence="1 2">
    <name type="scientific">Caerostris darwini</name>
    <dbReference type="NCBI Taxonomy" id="1538125"/>
    <lineage>
        <taxon>Eukaryota</taxon>
        <taxon>Metazoa</taxon>
        <taxon>Ecdysozoa</taxon>
        <taxon>Arthropoda</taxon>
        <taxon>Chelicerata</taxon>
        <taxon>Arachnida</taxon>
        <taxon>Araneae</taxon>
        <taxon>Araneomorphae</taxon>
        <taxon>Entelegynae</taxon>
        <taxon>Araneoidea</taxon>
        <taxon>Araneidae</taxon>
        <taxon>Caerostris</taxon>
    </lineage>
</organism>
<dbReference type="AlphaFoldDB" id="A0AAV4N893"/>
<evidence type="ECO:0000313" key="2">
    <source>
        <dbReference type="Proteomes" id="UP001054837"/>
    </source>
</evidence>
<dbReference type="EMBL" id="BPLQ01001306">
    <property type="protein sequence ID" value="GIX80584.1"/>
    <property type="molecule type" value="Genomic_DNA"/>
</dbReference>
<proteinExistence type="predicted"/>
<protein>
    <submittedName>
        <fullName evidence="1">Uncharacterized protein</fullName>
    </submittedName>
</protein>
<gene>
    <name evidence="1" type="ORF">CDAR_15831</name>
</gene>
<keyword evidence="2" id="KW-1185">Reference proteome</keyword>
<comment type="caution">
    <text evidence="1">The sequence shown here is derived from an EMBL/GenBank/DDBJ whole genome shotgun (WGS) entry which is preliminary data.</text>
</comment>
<reference evidence="1 2" key="1">
    <citation type="submission" date="2021-06" db="EMBL/GenBank/DDBJ databases">
        <title>Caerostris darwini draft genome.</title>
        <authorList>
            <person name="Kono N."/>
            <person name="Arakawa K."/>
        </authorList>
    </citation>
    <scope>NUCLEOTIDE SEQUENCE [LARGE SCALE GENOMIC DNA]</scope>
</reference>